<dbReference type="EMBL" id="CP022232">
    <property type="protein sequence ID" value="QCO28924.1"/>
    <property type="molecule type" value="Genomic_DNA"/>
</dbReference>
<reference evidence="1" key="1">
    <citation type="submission" date="2017-06" db="EMBL/GenBank/DDBJ databases">
        <title>Antibiotic Resistance Genes in Clinically Isolated Mycobacterium abscessus strains.</title>
        <authorList>
            <person name="Carvalho N.F.G."/>
            <person name="Chimara E."/>
            <person name="Leao S.L.P.C."/>
            <person name="Costa S.F."/>
            <person name="Souza M."/>
            <person name="Morais C."/>
            <person name="Amgarten D.E."/>
            <person name="Setubal J.C."/>
        </authorList>
    </citation>
    <scope>NUCLEOTIDE SEQUENCE</scope>
    <source>
        <strain evidence="1">381</strain>
        <plasmid evidence="1">unnamed</plasmid>
    </source>
</reference>
<protein>
    <submittedName>
        <fullName evidence="1">Uncharacterized protein</fullName>
    </submittedName>
</protein>
<name>A0A4D8RSZ3_9MYCO</name>
<gene>
    <name evidence="1" type="ORF">CFE69_23545</name>
</gene>
<geneLocation type="plasmid" evidence="1">
    <name>unnamed</name>
</geneLocation>
<dbReference type="AlphaFoldDB" id="A0A4D8RSZ3"/>
<dbReference type="RefSeq" id="WP_074338060.1">
    <property type="nucleotide sequence ID" value="NZ_FVGR01000012.1"/>
</dbReference>
<accession>A0A4D8RSZ3</accession>
<evidence type="ECO:0000313" key="1">
    <source>
        <dbReference type="EMBL" id="QCO28924.1"/>
    </source>
</evidence>
<organism evidence="1">
    <name type="scientific">Mycobacteroides abscessus subsp. massiliense</name>
    <dbReference type="NCBI Taxonomy" id="1962118"/>
    <lineage>
        <taxon>Bacteria</taxon>
        <taxon>Bacillati</taxon>
        <taxon>Actinomycetota</taxon>
        <taxon>Actinomycetes</taxon>
        <taxon>Mycobacteriales</taxon>
        <taxon>Mycobacteriaceae</taxon>
        <taxon>Mycobacteroides</taxon>
        <taxon>Mycobacteroides abscessus</taxon>
    </lineage>
</organism>
<proteinExistence type="predicted"/>
<keyword evidence="1" id="KW-0614">Plasmid</keyword>
<sequence>MGTSLRRIYVDVPADVADFEALFDAVCQVEQKWATEDRRWDPMVYSRIVHDDADDAPSIEGTVASVVSQVVTGWQALAQQHPEMRDLTFMTVADMVTVVERAFGGSAVSSVQSPA</sequence>